<dbReference type="Gene3D" id="1.10.287.100">
    <property type="match status" value="1"/>
</dbReference>
<dbReference type="Proteomes" id="UP000094526">
    <property type="component" value="Unassembled WGS sequence"/>
</dbReference>
<evidence type="ECO:0000256" key="5">
    <source>
        <dbReference type="SAM" id="MobiDB-lite"/>
    </source>
</evidence>
<reference evidence="7" key="1">
    <citation type="submission" date="2015-07" db="EMBL/GenBank/DDBJ databases">
        <authorList>
            <person name="Teixeira M.M."/>
            <person name="Souza R.C."/>
            <person name="Almeida L.G."/>
            <person name="Vicente V.A."/>
            <person name="de Hoog S."/>
            <person name="Bocca A.L."/>
            <person name="de Almeida S.R."/>
            <person name="Vasconcelos A.T."/>
            <person name="Felipe M.S."/>
        </authorList>
    </citation>
    <scope>NUCLEOTIDE SEQUENCE [LARGE SCALE GENOMIC DNA]</scope>
    <source>
        <strain evidence="7">KSF</strain>
    </source>
</reference>
<dbReference type="GO" id="GO:0006367">
    <property type="term" value="P:transcription initiation at RNA polymerase II promoter"/>
    <property type="evidence" value="ECO:0007669"/>
    <property type="project" value="InterPro"/>
</dbReference>
<feature type="region of interest" description="Disordered" evidence="5">
    <location>
        <begin position="124"/>
        <end position="182"/>
    </location>
</feature>
<dbReference type="InterPro" id="IPR009088">
    <property type="entry name" value="TFIIA_b-brl"/>
</dbReference>
<dbReference type="EMBL" id="LGRB01000010">
    <property type="protein sequence ID" value="OCT49856.1"/>
    <property type="molecule type" value="Genomic_DNA"/>
</dbReference>
<dbReference type="SUPFAM" id="SSF50784">
    <property type="entry name" value="Transcription factor IIA (TFIIA), beta-barrel domain"/>
    <property type="match status" value="1"/>
</dbReference>
<dbReference type="InterPro" id="IPR004855">
    <property type="entry name" value="TFIIA_asu/bsu"/>
</dbReference>
<comment type="caution">
    <text evidence="6">The sequence shown here is derived from an EMBL/GenBank/DDBJ whole genome shotgun (WGS) entry which is preliminary data.</text>
</comment>
<organism evidence="6 7">
    <name type="scientific">Cladophialophora carrionii</name>
    <dbReference type="NCBI Taxonomy" id="86049"/>
    <lineage>
        <taxon>Eukaryota</taxon>
        <taxon>Fungi</taxon>
        <taxon>Dikarya</taxon>
        <taxon>Ascomycota</taxon>
        <taxon>Pezizomycotina</taxon>
        <taxon>Eurotiomycetes</taxon>
        <taxon>Chaetothyriomycetidae</taxon>
        <taxon>Chaetothyriales</taxon>
        <taxon>Herpotrichiellaceae</taxon>
        <taxon>Cladophialophora</taxon>
    </lineage>
</organism>
<feature type="compositionally biased region" description="Polar residues" evidence="5">
    <location>
        <begin position="128"/>
        <end position="150"/>
    </location>
</feature>
<feature type="compositionally biased region" description="Acidic residues" evidence="5">
    <location>
        <begin position="352"/>
        <end position="381"/>
    </location>
</feature>
<keyword evidence="7" id="KW-1185">Reference proteome</keyword>
<evidence type="ECO:0000256" key="1">
    <source>
        <dbReference type="ARBA" id="ARBA00004123"/>
    </source>
</evidence>
<dbReference type="Gene3D" id="2.30.18.10">
    <property type="entry name" value="Transcription factor IIA (TFIIA), beta-barrel domain"/>
    <property type="match status" value="1"/>
</dbReference>
<keyword evidence="6" id="KW-0396">Initiation factor</keyword>
<dbReference type="VEuPathDB" id="FungiDB:G647_08777"/>
<protein>
    <submittedName>
        <fullName evidence="6">Transcription initiation factor TFIIA large subunit</fullName>
    </submittedName>
</protein>
<name>A0A1C1CMX5_9EURO</name>
<dbReference type="PANTHER" id="PTHR12694:SF8">
    <property type="entry name" value="TRANSCRIPTION INITIATION FACTOR IIA SUBUNIT 1"/>
    <property type="match status" value="1"/>
</dbReference>
<dbReference type="GO" id="GO:0003743">
    <property type="term" value="F:translation initiation factor activity"/>
    <property type="evidence" value="ECO:0007669"/>
    <property type="project" value="UniProtKB-KW"/>
</dbReference>
<keyword evidence="3" id="KW-0804">Transcription</keyword>
<evidence type="ECO:0000256" key="2">
    <source>
        <dbReference type="ARBA" id="ARBA00010059"/>
    </source>
</evidence>
<keyword evidence="4" id="KW-0539">Nucleus</keyword>
<sequence length="416" mass="44196">MQGDVYAKVINDVCEASRQDFEEGGVELATLDLLKSPLERWVGDGGWASAAGEAGIGRFLNAAPALSHGLFLYATTSMATPQISALTHEWQKKLTALKVAQLPWDPPPAPAIKEQATVPSNVKAAPQTLPSNGAGVSTPPMSQPSASSVVIKNEPNAAPSYSTQQAPPQAQQYQAPSFQQGQPLTARDRAAMNLHQQYGPRAGVQIAQLQSGGQPRVSMPPAAPSSSYIKQEESSTGFDGVQDYSPSLQLQPRAVDTSQTDGSGDARDAWSTEFAQRKALAAAHSMEGDNLMRAHFQARQQSLEGGGLLTPLDERLIPDKSTTRKVNALGSAGGDASKAVTPSLARSQGDATGDDDEEDEDAINSDLDDPDDLAAAEENGENTDQVMLCTYDKVQRVKNKWKCTLKDGVLRVDGTE</sequence>
<dbReference type="PANTHER" id="PTHR12694">
    <property type="entry name" value="TRANSCRIPTION INITIATION FACTOR IIA SUBUNIT 1"/>
    <property type="match status" value="1"/>
</dbReference>
<dbReference type="SMART" id="SM01371">
    <property type="entry name" value="TFIIA"/>
    <property type="match status" value="1"/>
</dbReference>
<dbReference type="Pfam" id="PF03153">
    <property type="entry name" value="TFIIA"/>
    <property type="match status" value="1"/>
</dbReference>
<evidence type="ECO:0000313" key="7">
    <source>
        <dbReference type="Proteomes" id="UP000094526"/>
    </source>
</evidence>
<feature type="compositionally biased region" description="Low complexity" evidence="5">
    <location>
        <begin position="157"/>
        <end position="182"/>
    </location>
</feature>
<feature type="region of interest" description="Disordered" evidence="5">
    <location>
        <begin position="326"/>
        <end position="383"/>
    </location>
</feature>
<comment type="similarity">
    <text evidence="2">Belongs to the TFIIA subunit 1 family.</text>
</comment>
<comment type="subcellular location">
    <subcellularLocation>
        <location evidence="1">Nucleus</location>
    </subcellularLocation>
</comment>
<accession>A0A1C1CMX5</accession>
<gene>
    <name evidence="6" type="ORF">CLCR_07091</name>
</gene>
<dbReference type="VEuPathDB" id="FungiDB:CLCR_07091"/>
<feature type="compositionally biased region" description="Polar residues" evidence="5">
    <location>
        <begin position="224"/>
        <end position="237"/>
    </location>
</feature>
<feature type="region of interest" description="Disordered" evidence="5">
    <location>
        <begin position="210"/>
        <end position="245"/>
    </location>
</feature>
<dbReference type="AlphaFoldDB" id="A0A1C1CMX5"/>
<proteinExistence type="inferred from homology"/>
<dbReference type="GO" id="GO:0005672">
    <property type="term" value="C:transcription factor TFIIA complex"/>
    <property type="evidence" value="ECO:0007669"/>
    <property type="project" value="InterPro"/>
</dbReference>
<evidence type="ECO:0000256" key="3">
    <source>
        <dbReference type="ARBA" id="ARBA00023163"/>
    </source>
</evidence>
<keyword evidence="6" id="KW-0648">Protein biosynthesis</keyword>
<dbReference type="OrthoDB" id="6275927at2759"/>
<evidence type="ECO:0000256" key="4">
    <source>
        <dbReference type="ARBA" id="ARBA00023242"/>
    </source>
</evidence>
<dbReference type="SUPFAM" id="SSF47396">
    <property type="entry name" value="Transcription factor IIA (TFIIA), alpha-helical domain"/>
    <property type="match status" value="1"/>
</dbReference>
<evidence type="ECO:0000313" key="6">
    <source>
        <dbReference type="EMBL" id="OCT49856.1"/>
    </source>
</evidence>
<dbReference type="STRING" id="86049.A0A1C1CMX5"/>